<evidence type="ECO:0000256" key="1">
    <source>
        <dbReference type="SAM" id="SignalP"/>
    </source>
</evidence>
<feature type="chain" id="PRO_5020992763" evidence="1">
    <location>
        <begin position="19"/>
        <end position="105"/>
    </location>
</feature>
<keyword evidence="1" id="KW-0732">Signal</keyword>
<organism evidence="2 3">
    <name type="scientific">Colletotrichum trifolii</name>
    <dbReference type="NCBI Taxonomy" id="5466"/>
    <lineage>
        <taxon>Eukaryota</taxon>
        <taxon>Fungi</taxon>
        <taxon>Dikarya</taxon>
        <taxon>Ascomycota</taxon>
        <taxon>Pezizomycotina</taxon>
        <taxon>Sordariomycetes</taxon>
        <taxon>Hypocreomycetidae</taxon>
        <taxon>Glomerellales</taxon>
        <taxon>Glomerellaceae</taxon>
        <taxon>Colletotrichum</taxon>
        <taxon>Colletotrichum orbiculare species complex</taxon>
    </lineage>
</organism>
<keyword evidence="3" id="KW-1185">Reference proteome</keyword>
<protein>
    <submittedName>
        <fullName evidence="2">Uncharacterized protein</fullName>
    </submittedName>
</protein>
<proteinExistence type="predicted"/>
<sequence length="105" mass="11972">MKVLVLAALLRTTVLYLSQLLSKKTQNPRELRRKTIDDEAPVFYDGTMTHAYGTDSRNQGTIHDDAFFLGTAGTWTRKTPDWRVCVAVTRTWQAAAHKLDHRVKV</sequence>
<dbReference type="EMBL" id="RYZW01000017">
    <property type="protein sequence ID" value="TDZ67368.1"/>
    <property type="molecule type" value="Genomic_DNA"/>
</dbReference>
<reference evidence="2 3" key="1">
    <citation type="submission" date="2018-12" db="EMBL/GenBank/DDBJ databases">
        <title>Genome sequence and assembly of Colletotrichum trifolii.</title>
        <authorList>
            <person name="Gan P."/>
            <person name="Shirasu K."/>
        </authorList>
    </citation>
    <scope>NUCLEOTIDE SEQUENCE [LARGE SCALE GENOMIC DNA]</scope>
    <source>
        <strain evidence="2 3">543-2</strain>
    </source>
</reference>
<accession>A0A4R8RWL7</accession>
<gene>
    <name evidence="2" type="ORF">CTRI78_v002922</name>
</gene>
<feature type="signal peptide" evidence="1">
    <location>
        <begin position="1"/>
        <end position="18"/>
    </location>
</feature>
<dbReference type="Proteomes" id="UP000295703">
    <property type="component" value="Unassembled WGS sequence"/>
</dbReference>
<name>A0A4R8RWL7_COLTR</name>
<evidence type="ECO:0000313" key="3">
    <source>
        <dbReference type="Proteomes" id="UP000295703"/>
    </source>
</evidence>
<evidence type="ECO:0000313" key="2">
    <source>
        <dbReference type="EMBL" id="TDZ67368.1"/>
    </source>
</evidence>
<comment type="caution">
    <text evidence="2">The sequence shown here is derived from an EMBL/GenBank/DDBJ whole genome shotgun (WGS) entry which is preliminary data.</text>
</comment>
<dbReference type="AlphaFoldDB" id="A0A4R8RWL7"/>